<dbReference type="InterPro" id="IPR001753">
    <property type="entry name" value="Enoyl-CoA_hydra/iso"/>
</dbReference>
<gene>
    <name evidence="2" type="ORF">AK830_g930</name>
</gene>
<dbReference type="InterPro" id="IPR029045">
    <property type="entry name" value="ClpP/crotonase-like_dom_sf"/>
</dbReference>
<proteinExistence type="inferred from homology"/>
<sequence>MSAAISPPVSYSSLSLNDISVSHVPENSPIATKVLVVALNRPKKYNAVTENLLTELERVYDLVDTDDRVRAVVLTGAGKAFCAGADLEVGFSGLLAQKKTEHLAQKYRDQGGRVALVISRCTKPTIVAINGAAVGVGLTLTLPAAIRVAWSDAKVGVPFSRRGLTLESCSAFFLPRLVGLSNAVHLATTGDTYSASDPLVAGLFSKLLPSPQETVACAVNLATDIAEKTSIVSTKLMRDMLLYCPSTPEETHVLDSRIFLSTIGTKDNVEGIESFMQKRKPEFGGTFDAREFSFWPWWSVGKTGSDGQNKGTPKAKF</sequence>
<dbReference type="SUPFAM" id="SSF52096">
    <property type="entry name" value="ClpP/crotonase"/>
    <property type="match status" value="1"/>
</dbReference>
<dbReference type="Gene3D" id="3.90.226.10">
    <property type="entry name" value="2-enoyl-CoA Hydratase, Chain A, domain 1"/>
    <property type="match status" value="1"/>
</dbReference>
<dbReference type="Gene3D" id="1.10.12.10">
    <property type="entry name" value="Lyase 2-enoyl-coa Hydratase, Chain A, domain 2"/>
    <property type="match status" value="1"/>
</dbReference>
<dbReference type="OrthoDB" id="2018133at2759"/>
<organism evidence="2 3">
    <name type="scientific">Neonectria ditissima</name>
    <dbReference type="NCBI Taxonomy" id="78410"/>
    <lineage>
        <taxon>Eukaryota</taxon>
        <taxon>Fungi</taxon>
        <taxon>Dikarya</taxon>
        <taxon>Ascomycota</taxon>
        <taxon>Pezizomycotina</taxon>
        <taxon>Sordariomycetes</taxon>
        <taxon>Hypocreomycetidae</taxon>
        <taxon>Hypocreales</taxon>
        <taxon>Nectriaceae</taxon>
        <taxon>Neonectria</taxon>
    </lineage>
</organism>
<dbReference type="Pfam" id="PF00378">
    <property type="entry name" value="ECH_1"/>
    <property type="match status" value="1"/>
</dbReference>
<comment type="caution">
    <text evidence="2">The sequence shown here is derived from an EMBL/GenBank/DDBJ whole genome shotgun (WGS) entry which is preliminary data.</text>
</comment>
<evidence type="ECO:0008006" key="4">
    <source>
        <dbReference type="Google" id="ProtNLM"/>
    </source>
</evidence>
<dbReference type="STRING" id="78410.A0A0P7BV73"/>
<protein>
    <recommendedName>
        <fullName evidence="4">Enoyl-CoA hydratase</fullName>
    </recommendedName>
</protein>
<reference evidence="2 3" key="1">
    <citation type="submission" date="2015-09" db="EMBL/GenBank/DDBJ databases">
        <title>Draft genome of a European isolate of the apple canker pathogen Neonectria ditissima.</title>
        <authorList>
            <person name="Gomez-Cortecero A."/>
            <person name="Harrison R.J."/>
            <person name="Armitage A.D."/>
        </authorList>
    </citation>
    <scope>NUCLEOTIDE SEQUENCE [LARGE SCALE GENOMIC DNA]</scope>
    <source>
        <strain evidence="2 3">R09/05</strain>
    </source>
</reference>
<evidence type="ECO:0000313" key="2">
    <source>
        <dbReference type="EMBL" id="KPM45608.1"/>
    </source>
</evidence>
<evidence type="ECO:0000256" key="1">
    <source>
        <dbReference type="ARBA" id="ARBA00005254"/>
    </source>
</evidence>
<dbReference type="InterPro" id="IPR051053">
    <property type="entry name" value="ECH/Chromodomain_protein"/>
</dbReference>
<evidence type="ECO:0000313" key="3">
    <source>
        <dbReference type="Proteomes" id="UP000050424"/>
    </source>
</evidence>
<name>A0A0P7BV73_9HYPO</name>
<dbReference type="PANTHER" id="PTHR43684:SF4">
    <property type="entry name" value="ENOYL-COA HYDRATASE_ISOMERASE FAMILY PROTEIN (AFU_ORTHOLOGUE AFUA_1G01890)"/>
    <property type="match status" value="1"/>
</dbReference>
<dbReference type="EMBL" id="LKCW01000006">
    <property type="protein sequence ID" value="KPM45608.1"/>
    <property type="molecule type" value="Genomic_DNA"/>
</dbReference>
<accession>A0A0P7BV73</accession>
<dbReference type="AlphaFoldDB" id="A0A0P7BV73"/>
<dbReference type="InterPro" id="IPR014748">
    <property type="entry name" value="Enoyl-CoA_hydra_C"/>
</dbReference>
<keyword evidence="3" id="KW-1185">Reference proteome</keyword>
<dbReference type="CDD" id="cd06558">
    <property type="entry name" value="crotonase-like"/>
    <property type="match status" value="1"/>
</dbReference>
<dbReference type="Proteomes" id="UP000050424">
    <property type="component" value="Unassembled WGS sequence"/>
</dbReference>
<comment type="similarity">
    <text evidence="1">Belongs to the enoyl-CoA hydratase/isomerase family.</text>
</comment>
<dbReference type="PANTHER" id="PTHR43684">
    <property type="match status" value="1"/>
</dbReference>